<dbReference type="PANTHER" id="PTHR37164">
    <property type="entry name" value="BACTERIOHEMERYTHRIN"/>
    <property type="match status" value="1"/>
</dbReference>
<reference evidence="5 6" key="1">
    <citation type="journal article" date="2019" name="Anaerobe">
        <title>Detection of Robinsoniella peoriensis in multiple bone samples of a trauma patient.</title>
        <authorList>
            <person name="Schrottner P."/>
            <person name="Hartwich K."/>
            <person name="Bunk B."/>
            <person name="Schober I."/>
            <person name="Helbig S."/>
            <person name="Rudolph W.W."/>
            <person name="Gunzer F."/>
        </authorList>
    </citation>
    <scope>NUCLEOTIDE SEQUENCE [LARGE SCALE GENOMIC DNA]</scope>
    <source>
        <strain evidence="5 6">DSM 106044</strain>
    </source>
</reference>
<comment type="similarity">
    <text evidence="1">Belongs to the hemerythrin family.</text>
</comment>
<dbReference type="RefSeq" id="WP_138002338.1">
    <property type="nucleotide sequence ID" value="NZ_QGQD01000043.1"/>
</dbReference>
<dbReference type="SUPFAM" id="SSF47188">
    <property type="entry name" value="Hemerythrin-like"/>
    <property type="match status" value="1"/>
</dbReference>
<feature type="domain" description="Hemerythrin-like" evidence="4">
    <location>
        <begin position="12"/>
        <end position="127"/>
    </location>
</feature>
<dbReference type="Proteomes" id="UP000306509">
    <property type="component" value="Unassembled WGS sequence"/>
</dbReference>
<dbReference type="InterPro" id="IPR012312">
    <property type="entry name" value="Hemerythrin-like"/>
</dbReference>
<keyword evidence="6" id="KW-1185">Reference proteome</keyword>
<keyword evidence="3" id="KW-0408">Iron</keyword>
<dbReference type="Pfam" id="PF01814">
    <property type="entry name" value="Hemerythrin"/>
    <property type="match status" value="1"/>
</dbReference>
<dbReference type="GO" id="GO:0046872">
    <property type="term" value="F:metal ion binding"/>
    <property type="evidence" value="ECO:0007669"/>
    <property type="project" value="UniProtKB-KW"/>
</dbReference>
<accession>A0A4U8Q877</accession>
<organism evidence="5 6">
    <name type="scientific">Robinsoniella peoriensis</name>
    <dbReference type="NCBI Taxonomy" id="180332"/>
    <lineage>
        <taxon>Bacteria</taxon>
        <taxon>Bacillati</taxon>
        <taxon>Bacillota</taxon>
        <taxon>Clostridia</taxon>
        <taxon>Lachnospirales</taxon>
        <taxon>Lachnospiraceae</taxon>
        <taxon>Robinsoniella</taxon>
    </lineage>
</organism>
<dbReference type="EMBL" id="QGQD01000043">
    <property type="protein sequence ID" value="TLD01067.1"/>
    <property type="molecule type" value="Genomic_DNA"/>
</dbReference>
<proteinExistence type="inferred from homology"/>
<evidence type="ECO:0000313" key="6">
    <source>
        <dbReference type="Proteomes" id="UP000306509"/>
    </source>
</evidence>
<dbReference type="Gene3D" id="1.20.120.50">
    <property type="entry name" value="Hemerythrin-like"/>
    <property type="match status" value="1"/>
</dbReference>
<dbReference type="PANTHER" id="PTHR37164:SF1">
    <property type="entry name" value="BACTERIOHEMERYTHRIN"/>
    <property type="match status" value="1"/>
</dbReference>
<dbReference type="STRING" id="180332.GCA_000797495_04799"/>
<comment type="caution">
    <text evidence="5">The sequence shown here is derived from an EMBL/GenBank/DDBJ whole genome shotgun (WGS) entry which is preliminary data.</text>
</comment>
<dbReference type="NCBIfam" id="TIGR02481">
    <property type="entry name" value="hemeryth_dom"/>
    <property type="match status" value="1"/>
</dbReference>
<dbReference type="CDD" id="cd12107">
    <property type="entry name" value="Hemerythrin"/>
    <property type="match status" value="1"/>
</dbReference>
<keyword evidence="2" id="KW-0479">Metal-binding</keyword>
<evidence type="ECO:0000256" key="1">
    <source>
        <dbReference type="ARBA" id="ARBA00010587"/>
    </source>
</evidence>
<evidence type="ECO:0000256" key="3">
    <source>
        <dbReference type="ARBA" id="ARBA00023004"/>
    </source>
</evidence>
<gene>
    <name evidence="5" type="ORF">DSM106044_01857</name>
</gene>
<dbReference type="AlphaFoldDB" id="A0A4U8Q877"/>
<dbReference type="NCBIfam" id="NF033749">
    <property type="entry name" value="bact_hemeryth"/>
    <property type="match status" value="1"/>
</dbReference>
<evidence type="ECO:0000259" key="4">
    <source>
        <dbReference type="Pfam" id="PF01814"/>
    </source>
</evidence>
<dbReference type="InterPro" id="IPR035938">
    <property type="entry name" value="Hemerythrin-like_sf"/>
</dbReference>
<dbReference type="InterPro" id="IPR050669">
    <property type="entry name" value="Hemerythrin"/>
</dbReference>
<protein>
    <submittedName>
        <fullName evidence="5">McHr</fullName>
    </submittedName>
</protein>
<sequence length="134" mass="15417">MQAIFDESLVTGNELIDEQHKELIGKINDLVKSCETGKEKTTAVKMLDYLSDYTDFHFSAEEKLQEEIGYSQISEHKEQHKAFIQAIKELYEMLQEEEGPTPAFVAAVDKNVTEWLFKHIKGFDKAVAEYARNN</sequence>
<evidence type="ECO:0000256" key="2">
    <source>
        <dbReference type="ARBA" id="ARBA00022723"/>
    </source>
</evidence>
<name>A0A4U8Q877_9FIRM</name>
<evidence type="ECO:0000313" key="5">
    <source>
        <dbReference type="EMBL" id="TLD01067.1"/>
    </source>
</evidence>
<dbReference type="InterPro" id="IPR012827">
    <property type="entry name" value="Hemerythrin_metal-bd"/>
</dbReference>